<evidence type="ECO:0000256" key="1">
    <source>
        <dbReference type="SAM" id="Phobius"/>
    </source>
</evidence>
<dbReference type="InterPro" id="IPR004158">
    <property type="entry name" value="DUF247_pln"/>
</dbReference>
<organism evidence="2 3">
    <name type="scientific">Hibiscus syriacus</name>
    <name type="common">Rose of Sharon</name>
    <dbReference type="NCBI Taxonomy" id="106335"/>
    <lineage>
        <taxon>Eukaryota</taxon>
        <taxon>Viridiplantae</taxon>
        <taxon>Streptophyta</taxon>
        <taxon>Embryophyta</taxon>
        <taxon>Tracheophyta</taxon>
        <taxon>Spermatophyta</taxon>
        <taxon>Magnoliopsida</taxon>
        <taxon>eudicotyledons</taxon>
        <taxon>Gunneridae</taxon>
        <taxon>Pentapetalae</taxon>
        <taxon>rosids</taxon>
        <taxon>malvids</taxon>
        <taxon>Malvales</taxon>
        <taxon>Malvaceae</taxon>
        <taxon>Malvoideae</taxon>
        <taxon>Hibiscus</taxon>
    </lineage>
</organism>
<keyword evidence="3" id="KW-1185">Reference proteome</keyword>
<feature type="transmembrane region" description="Helical" evidence="1">
    <location>
        <begin position="337"/>
        <end position="364"/>
    </location>
</feature>
<name>A0A6A2XZD2_HIBSY</name>
<reference evidence="2" key="1">
    <citation type="submission" date="2019-09" db="EMBL/GenBank/DDBJ databases">
        <title>Draft genome information of white flower Hibiscus syriacus.</title>
        <authorList>
            <person name="Kim Y.-M."/>
        </authorList>
    </citation>
    <scope>NUCLEOTIDE SEQUENCE [LARGE SCALE GENOMIC DNA]</scope>
    <source>
        <strain evidence="2">YM2019G1</strain>
    </source>
</reference>
<proteinExistence type="predicted"/>
<dbReference type="Pfam" id="PF03140">
    <property type="entry name" value="DUF247"/>
    <property type="match status" value="1"/>
</dbReference>
<keyword evidence="1" id="KW-0812">Transmembrane</keyword>
<protein>
    <submittedName>
        <fullName evidence="2">Uncharacterized protein</fullName>
    </submittedName>
</protein>
<accession>A0A6A2XZD2</accession>
<gene>
    <name evidence="2" type="ORF">F3Y22_tig00112349pilonHSYRG00112</name>
</gene>
<evidence type="ECO:0000313" key="3">
    <source>
        <dbReference type="Proteomes" id="UP000436088"/>
    </source>
</evidence>
<dbReference type="PANTHER" id="PTHR31170">
    <property type="entry name" value="BNAC04G53230D PROTEIN"/>
    <property type="match status" value="1"/>
</dbReference>
<dbReference type="AlphaFoldDB" id="A0A6A2XZD2"/>
<evidence type="ECO:0000313" key="2">
    <source>
        <dbReference type="EMBL" id="KAE8668036.1"/>
    </source>
</evidence>
<dbReference type="EMBL" id="VEPZ02001559">
    <property type="protein sequence ID" value="KAE8668036.1"/>
    <property type="molecule type" value="Genomic_DNA"/>
</dbReference>
<sequence>MEAVKQRCFQKILEQNNLSVDDFKRAIAPLDAIEQFYEDSRYGYHMFEEMVIRDGCFIVQLIRKVYPEDDILNFGRIQTDIRVDLLLLENQLPFFVLFKLYGVIVPNAGVDIAAFADMALKSLFDISFDCPLKNDIFHLLDLVHSCHLPSPQGIKVHKDFKAKAAAGAREAKPKRLWNFIRCATELEDAGIKFEKTENQRKGIDYSFDIMFPKGTNVLRIPTLTVSDSTERTLRNYMAYEQFVSSGEPTYFSDYVLFMDNLIDTGKDVQLLCNSGIIDNWLGDDEVVAKMINHLGDSIYYSQEFYYAEIYCRVNKHCQRKRNKWMAALRRDYFHNPWSIISFFAAVVLLLLTSLQTIFSVLSYYKQ</sequence>
<dbReference type="PANTHER" id="PTHR31170:SF17">
    <property type="match status" value="1"/>
</dbReference>
<comment type="caution">
    <text evidence="2">The sequence shown here is derived from an EMBL/GenBank/DDBJ whole genome shotgun (WGS) entry which is preliminary data.</text>
</comment>
<keyword evidence="1" id="KW-0472">Membrane</keyword>
<dbReference type="Proteomes" id="UP000436088">
    <property type="component" value="Unassembled WGS sequence"/>
</dbReference>
<keyword evidence="1" id="KW-1133">Transmembrane helix</keyword>